<sequence length="181" mass="20163">MVRGTEKEWKQELMGKVDDRVRLNIPIWPFPTPAGVGTPTIEPTTQLDLSLDKVGAGIEQSTGERRVWGQQRSVRRTEQGFKATYPPPKASHKGKHSHSTGNPQLVGILDSLPRGRFSTSLVPTLNPSSTPNIAPLKSWILVDNLDLATLYLEERVVALVEKVENPRKHRPRGSTVEYRVA</sequence>
<evidence type="ECO:0000313" key="2">
    <source>
        <dbReference type="EMBL" id="KAF9443588.1"/>
    </source>
</evidence>
<evidence type="ECO:0000313" key="3">
    <source>
        <dbReference type="Proteomes" id="UP000807342"/>
    </source>
</evidence>
<organism evidence="2 3">
    <name type="scientific">Macrolepiota fuliginosa MF-IS2</name>
    <dbReference type="NCBI Taxonomy" id="1400762"/>
    <lineage>
        <taxon>Eukaryota</taxon>
        <taxon>Fungi</taxon>
        <taxon>Dikarya</taxon>
        <taxon>Basidiomycota</taxon>
        <taxon>Agaricomycotina</taxon>
        <taxon>Agaricomycetes</taxon>
        <taxon>Agaricomycetidae</taxon>
        <taxon>Agaricales</taxon>
        <taxon>Agaricineae</taxon>
        <taxon>Agaricaceae</taxon>
        <taxon>Macrolepiota</taxon>
    </lineage>
</organism>
<dbReference type="EMBL" id="MU151456">
    <property type="protein sequence ID" value="KAF9443588.1"/>
    <property type="molecule type" value="Genomic_DNA"/>
</dbReference>
<dbReference type="AlphaFoldDB" id="A0A9P6BZN1"/>
<feature type="region of interest" description="Disordered" evidence="1">
    <location>
        <begin position="63"/>
        <end position="105"/>
    </location>
</feature>
<accession>A0A9P6BZN1</accession>
<proteinExistence type="predicted"/>
<reference evidence="2" key="1">
    <citation type="submission" date="2020-11" db="EMBL/GenBank/DDBJ databases">
        <authorList>
            <consortium name="DOE Joint Genome Institute"/>
            <person name="Ahrendt S."/>
            <person name="Riley R."/>
            <person name="Andreopoulos W."/>
            <person name="Labutti K."/>
            <person name="Pangilinan J."/>
            <person name="Ruiz-Duenas F.J."/>
            <person name="Barrasa J.M."/>
            <person name="Sanchez-Garcia M."/>
            <person name="Camarero S."/>
            <person name="Miyauchi S."/>
            <person name="Serrano A."/>
            <person name="Linde D."/>
            <person name="Babiker R."/>
            <person name="Drula E."/>
            <person name="Ayuso-Fernandez I."/>
            <person name="Pacheco R."/>
            <person name="Padilla G."/>
            <person name="Ferreira P."/>
            <person name="Barriuso J."/>
            <person name="Kellner H."/>
            <person name="Castanera R."/>
            <person name="Alfaro M."/>
            <person name="Ramirez L."/>
            <person name="Pisabarro A.G."/>
            <person name="Kuo A."/>
            <person name="Tritt A."/>
            <person name="Lipzen A."/>
            <person name="He G."/>
            <person name="Yan M."/>
            <person name="Ng V."/>
            <person name="Cullen D."/>
            <person name="Martin F."/>
            <person name="Rosso M.-N."/>
            <person name="Henrissat B."/>
            <person name="Hibbett D."/>
            <person name="Martinez A.T."/>
            <person name="Grigoriev I.V."/>
        </authorList>
    </citation>
    <scope>NUCLEOTIDE SEQUENCE</scope>
    <source>
        <strain evidence="2">MF-IS2</strain>
    </source>
</reference>
<name>A0A9P6BZN1_9AGAR</name>
<gene>
    <name evidence="2" type="ORF">P691DRAFT_787858</name>
</gene>
<dbReference type="Proteomes" id="UP000807342">
    <property type="component" value="Unassembled WGS sequence"/>
</dbReference>
<protein>
    <submittedName>
        <fullName evidence="2">Uncharacterized protein</fullName>
    </submittedName>
</protein>
<comment type="caution">
    <text evidence="2">The sequence shown here is derived from an EMBL/GenBank/DDBJ whole genome shotgun (WGS) entry which is preliminary data.</text>
</comment>
<keyword evidence="3" id="KW-1185">Reference proteome</keyword>
<evidence type="ECO:0000256" key="1">
    <source>
        <dbReference type="SAM" id="MobiDB-lite"/>
    </source>
</evidence>